<keyword evidence="2" id="KW-0813">Transport</keyword>
<keyword evidence="8" id="KW-1185">Reference proteome</keyword>
<accession>A0A6N7ISK0</accession>
<feature type="transmembrane region" description="Helical" evidence="6">
    <location>
        <begin position="80"/>
        <end position="100"/>
    </location>
</feature>
<evidence type="ECO:0000313" key="7">
    <source>
        <dbReference type="EMBL" id="MQL52533.1"/>
    </source>
</evidence>
<dbReference type="AlphaFoldDB" id="A0A6N7ISK0"/>
<dbReference type="PANTHER" id="PTHR11101:SF80">
    <property type="entry name" value="PHOSPHATE TRANSPORTER"/>
    <property type="match status" value="1"/>
</dbReference>
<name>A0A6N7ISK0_9FIRM</name>
<evidence type="ECO:0000256" key="2">
    <source>
        <dbReference type="ARBA" id="ARBA00022448"/>
    </source>
</evidence>
<dbReference type="EMBL" id="WHYR01000023">
    <property type="protein sequence ID" value="MQL52533.1"/>
    <property type="molecule type" value="Genomic_DNA"/>
</dbReference>
<sequence>MPAKSGIRPRTTGIYFLRSPAAVTETFPLSLLLIILLALIFDYINGFHDTANAIATSLATGALAPRTAVILAAGMNLLGAFTFTGVALTIAEGIITPYALLQNPRAVTAALLAAVCWNLLTWYRGLPSSSSHALVGALAGATLAACGPGGVNTGGLCNILQSLILSPPLALLAGFTTMLIITLYARLCRLQGGLYNRFRQLQRLGAALQAFSHGTNDAQKTMGIITLALVLAGNQETFTVPLWVKICSALALALGTARGGWRIIRTVGRGITPLDPPAGFAADLGSGAVILGATLWGLPVSTTHVISSSITGVGLTRGKGAVHWSTVGKILLAWLFTLPASAAMGAAFYFLCLALAP</sequence>
<dbReference type="PANTHER" id="PTHR11101">
    <property type="entry name" value="PHOSPHATE TRANSPORTER"/>
    <property type="match status" value="1"/>
</dbReference>
<dbReference type="GO" id="GO:0005315">
    <property type="term" value="F:phosphate transmembrane transporter activity"/>
    <property type="evidence" value="ECO:0007669"/>
    <property type="project" value="InterPro"/>
</dbReference>
<dbReference type="Pfam" id="PF01384">
    <property type="entry name" value="PHO4"/>
    <property type="match status" value="2"/>
</dbReference>
<evidence type="ECO:0000256" key="5">
    <source>
        <dbReference type="ARBA" id="ARBA00023136"/>
    </source>
</evidence>
<evidence type="ECO:0000256" key="1">
    <source>
        <dbReference type="ARBA" id="ARBA00004141"/>
    </source>
</evidence>
<feature type="transmembrane region" description="Helical" evidence="6">
    <location>
        <begin position="163"/>
        <end position="187"/>
    </location>
</feature>
<dbReference type="Proteomes" id="UP000441717">
    <property type="component" value="Unassembled WGS sequence"/>
</dbReference>
<comment type="subcellular location">
    <subcellularLocation>
        <location evidence="1">Membrane</location>
        <topology evidence="1">Multi-pass membrane protein</topology>
    </subcellularLocation>
</comment>
<evidence type="ECO:0000256" key="4">
    <source>
        <dbReference type="ARBA" id="ARBA00022989"/>
    </source>
</evidence>
<feature type="transmembrane region" description="Helical" evidence="6">
    <location>
        <begin position="133"/>
        <end position="151"/>
    </location>
</feature>
<dbReference type="OrthoDB" id="9779554at2"/>
<keyword evidence="5 6" id="KW-0472">Membrane</keyword>
<evidence type="ECO:0000256" key="3">
    <source>
        <dbReference type="ARBA" id="ARBA00022692"/>
    </source>
</evidence>
<keyword evidence="3 6" id="KW-0812">Transmembrane</keyword>
<evidence type="ECO:0000256" key="6">
    <source>
        <dbReference type="SAM" id="Phobius"/>
    </source>
</evidence>
<feature type="transmembrane region" description="Helical" evidence="6">
    <location>
        <begin position="331"/>
        <end position="356"/>
    </location>
</feature>
<organism evidence="7 8">
    <name type="scientific">Desulfofundulus thermobenzoicus</name>
    <dbReference type="NCBI Taxonomy" id="29376"/>
    <lineage>
        <taxon>Bacteria</taxon>
        <taxon>Bacillati</taxon>
        <taxon>Bacillota</taxon>
        <taxon>Clostridia</taxon>
        <taxon>Eubacteriales</taxon>
        <taxon>Peptococcaceae</taxon>
        <taxon>Desulfofundulus</taxon>
    </lineage>
</organism>
<keyword evidence="4 6" id="KW-1133">Transmembrane helix</keyword>
<comment type="caution">
    <text evidence="7">The sequence shown here is derived from an EMBL/GenBank/DDBJ whole genome shotgun (WGS) entry which is preliminary data.</text>
</comment>
<feature type="transmembrane region" description="Helical" evidence="6">
    <location>
        <begin position="106"/>
        <end position="126"/>
    </location>
</feature>
<reference evidence="7 8" key="1">
    <citation type="submission" date="2019-10" db="EMBL/GenBank/DDBJ databases">
        <title>Comparative genomics of sulfur disproportionating microorganisms.</title>
        <authorList>
            <person name="Ward L.M."/>
            <person name="Bertran E."/>
            <person name="Johnston D."/>
        </authorList>
    </citation>
    <scope>NUCLEOTIDE SEQUENCE [LARGE SCALE GENOMIC DNA]</scope>
    <source>
        <strain evidence="7 8">DSM 14055</strain>
    </source>
</reference>
<protein>
    <submittedName>
        <fullName evidence="7">Inorganic phosphate transporter</fullName>
    </submittedName>
</protein>
<proteinExistence type="predicted"/>
<gene>
    <name evidence="7" type="ORF">GFC01_09715</name>
</gene>
<dbReference type="InterPro" id="IPR001204">
    <property type="entry name" value="Phos_transporter"/>
</dbReference>
<feature type="transmembrane region" description="Helical" evidence="6">
    <location>
        <begin position="21"/>
        <end position="41"/>
    </location>
</feature>
<dbReference type="GO" id="GO:0016020">
    <property type="term" value="C:membrane"/>
    <property type="evidence" value="ECO:0007669"/>
    <property type="project" value="UniProtKB-SubCell"/>
</dbReference>
<evidence type="ECO:0000313" key="8">
    <source>
        <dbReference type="Proteomes" id="UP000441717"/>
    </source>
</evidence>
<dbReference type="GO" id="GO:0035435">
    <property type="term" value="P:phosphate ion transmembrane transport"/>
    <property type="evidence" value="ECO:0007669"/>
    <property type="project" value="TreeGrafter"/>
</dbReference>